<keyword evidence="10" id="KW-1185">Reference proteome</keyword>
<keyword evidence="2 7" id="KW-0285">Flavoprotein</keyword>
<feature type="binding site" evidence="7">
    <location>
        <position position="157"/>
    </location>
    <ligand>
        <name>FMN</name>
        <dbReference type="ChEBI" id="CHEBI:58210"/>
    </ligand>
</feature>
<evidence type="ECO:0000256" key="3">
    <source>
        <dbReference type="ARBA" id="ARBA00022643"/>
    </source>
</evidence>
<name>A0A1H9J383_9GAMM</name>
<evidence type="ECO:0000256" key="1">
    <source>
        <dbReference type="ARBA" id="ARBA00001917"/>
    </source>
</evidence>
<keyword evidence="4" id="KW-0560">Oxidoreductase</keyword>
<feature type="binding site" evidence="7">
    <location>
        <position position="130"/>
    </location>
    <ligand>
        <name>FMN</name>
        <dbReference type="ChEBI" id="CHEBI:58210"/>
    </ligand>
</feature>
<dbReference type="PANTHER" id="PTHR10578">
    <property type="entry name" value="S -2-HYDROXY-ACID OXIDASE-RELATED"/>
    <property type="match status" value="1"/>
</dbReference>
<protein>
    <submittedName>
        <fullName evidence="9">(S)-mandelate dehydrogenase</fullName>
    </submittedName>
</protein>
<dbReference type="PANTHER" id="PTHR10578:SF107">
    <property type="entry name" value="2-HYDROXYACID OXIDASE 1"/>
    <property type="match status" value="1"/>
</dbReference>
<dbReference type="Proteomes" id="UP000198749">
    <property type="component" value="Unassembled WGS sequence"/>
</dbReference>
<dbReference type="SUPFAM" id="SSF51395">
    <property type="entry name" value="FMN-linked oxidoreductases"/>
    <property type="match status" value="1"/>
</dbReference>
<dbReference type="InterPro" id="IPR012133">
    <property type="entry name" value="Alpha-hydoxy_acid_DH_FMN"/>
</dbReference>
<feature type="binding site" evidence="7">
    <location>
        <position position="278"/>
    </location>
    <ligand>
        <name>glyoxylate</name>
        <dbReference type="ChEBI" id="CHEBI:36655"/>
    </ligand>
</feature>
<dbReference type="GO" id="GO:0010181">
    <property type="term" value="F:FMN binding"/>
    <property type="evidence" value="ECO:0007669"/>
    <property type="project" value="InterPro"/>
</dbReference>
<keyword evidence="3 7" id="KW-0288">FMN</keyword>
<organism evidence="9 10">
    <name type="scientific">Amphritea atlantica</name>
    <dbReference type="NCBI Taxonomy" id="355243"/>
    <lineage>
        <taxon>Bacteria</taxon>
        <taxon>Pseudomonadati</taxon>
        <taxon>Pseudomonadota</taxon>
        <taxon>Gammaproteobacteria</taxon>
        <taxon>Oceanospirillales</taxon>
        <taxon>Oceanospirillaceae</taxon>
        <taxon>Amphritea</taxon>
    </lineage>
</organism>
<dbReference type="PROSITE" id="PS00557">
    <property type="entry name" value="FMN_HYDROXY_ACID_DH_1"/>
    <property type="match status" value="1"/>
</dbReference>
<evidence type="ECO:0000256" key="5">
    <source>
        <dbReference type="ARBA" id="ARBA00024042"/>
    </source>
</evidence>
<sequence length="377" mass="41173">MSIAVPIKIEDYRELAKKRLPRMVFDYLDGGADEEHSLSHNQVALSSIRLTPKRLLDVSSRTLETELFGKHFAAPLAIAPTGLNGILWPKGDLALARSAAKFNIPFILSTASNSSIETVARCSNGEKWFQLYVLHRTLAQQLVERALNSGYTTLILTTDVAVNGFRERDLRNDFGIPVKYTPKVILDGCLHPRWSMALLKHGVPELANFKTADASDTELQAALLSRQMDASFDWQALRWLRELWPHTLLVKGIIHPDDAVRCISEGADGVILSNHGGRQLDTCVAPIETLAQSVAATDKPILIDSGFRRGTDIVKAIAMGAKGVLLGRALLYGLAARGEAGVDHSLSMILADIDRTLANVGCPSTSALTPDYIKSPF</sequence>
<dbReference type="STRING" id="355243.SAMN03080615_02842"/>
<dbReference type="Pfam" id="PF01070">
    <property type="entry name" value="FMN_dh"/>
    <property type="match status" value="1"/>
</dbReference>
<dbReference type="AlphaFoldDB" id="A0A1H9J383"/>
<feature type="binding site" evidence="7">
    <location>
        <position position="251"/>
    </location>
    <ligand>
        <name>FMN</name>
        <dbReference type="ChEBI" id="CHEBI:58210"/>
    </ligand>
</feature>
<dbReference type="RefSeq" id="WP_175483546.1">
    <property type="nucleotide sequence ID" value="NZ_AP025284.1"/>
</dbReference>
<evidence type="ECO:0000256" key="7">
    <source>
        <dbReference type="PIRSR" id="PIRSR000138-2"/>
    </source>
</evidence>
<feature type="binding site" evidence="7">
    <location>
        <position position="132"/>
    </location>
    <ligand>
        <name>glyoxylate</name>
        <dbReference type="ChEBI" id="CHEBI:36655"/>
    </ligand>
</feature>
<dbReference type="InterPro" id="IPR013785">
    <property type="entry name" value="Aldolase_TIM"/>
</dbReference>
<accession>A0A1H9J383</accession>
<evidence type="ECO:0000313" key="10">
    <source>
        <dbReference type="Proteomes" id="UP000198749"/>
    </source>
</evidence>
<dbReference type="InterPro" id="IPR008259">
    <property type="entry name" value="FMN_hydac_DH_AS"/>
</dbReference>
<comment type="cofactor">
    <cofactor evidence="1">
        <name>FMN</name>
        <dbReference type="ChEBI" id="CHEBI:58210"/>
    </cofactor>
</comment>
<dbReference type="FunFam" id="3.20.20.70:FF:000029">
    <property type="entry name" value="L-lactate dehydrogenase"/>
    <property type="match status" value="1"/>
</dbReference>
<feature type="binding site" evidence="7">
    <location>
        <position position="275"/>
    </location>
    <ligand>
        <name>glyoxylate</name>
        <dbReference type="ChEBI" id="CHEBI:36655"/>
    </ligand>
</feature>
<feature type="binding site" evidence="7">
    <location>
        <begin position="304"/>
        <end position="308"/>
    </location>
    <ligand>
        <name>FMN</name>
        <dbReference type="ChEBI" id="CHEBI:58210"/>
    </ligand>
</feature>
<evidence type="ECO:0000256" key="4">
    <source>
        <dbReference type="ARBA" id="ARBA00023002"/>
    </source>
</evidence>
<dbReference type="Gene3D" id="3.20.20.70">
    <property type="entry name" value="Aldolase class I"/>
    <property type="match status" value="1"/>
</dbReference>
<dbReference type="GO" id="GO:0005886">
    <property type="term" value="C:plasma membrane"/>
    <property type="evidence" value="ECO:0007669"/>
    <property type="project" value="TreeGrafter"/>
</dbReference>
<dbReference type="PIRSF" id="PIRSF000138">
    <property type="entry name" value="Al-hdrx_acd_dh"/>
    <property type="match status" value="1"/>
</dbReference>
<proteinExistence type="inferred from homology"/>
<feature type="binding site" evidence="7">
    <location>
        <position position="273"/>
    </location>
    <ligand>
        <name>FMN</name>
        <dbReference type="ChEBI" id="CHEBI:58210"/>
    </ligand>
</feature>
<feature type="binding site" evidence="7">
    <location>
        <begin position="80"/>
        <end position="82"/>
    </location>
    <ligand>
        <name>FMN</name>
        <dbReference type="ChEBI" id="CHEBI:58210"/>
    </ligand>
</feature>
<comment type="similarity">
    <text evidence="5">Belongs to the FMN-dependent alpha-hydroxy acid dehydrogenase family.</text>
</comment>
<feature type="binding site" evidence="7">
    <location>
        <position position="27"/>
    </location>
    <ligand>
        <name>glyoxylate</name>
        <dbReference type="ChEBI" id="CHEBI:36655"/>
    </ligand>
</feature>
<dbReference type="PROSITE" id="PS51349">
    <property type="entry name" value="FMN_HYDROXY_ACID_DH_2"/>
    <property type="match status" value="1"/>
</dbReference>
<feature type="binding site" evidence="7">
    <location>
        <position position="109"/>
    </location>
    <ligand>
        <name>FMN</name>
        <dbReference type="ChEBI" id="CHEBI:58210"/>
    </ligand>
</feature>
<feature type="active site" description="Proton acceptor" evidence="6">
    <location>
        <position position="275"/>
    </location>
</feature>
<evidence type="ECO:0000313" key="9">
    <source>
        <dbReference type="EMBL" id="SEQ81075.1"/>
    </source>
</evidence>
<dbReference type="InterPro" id="IPR000262">
    <property type="entry name" value="FMN-dep_DH"/>
</dbReference>
<feature type="binding site" evidence="7">
    <location>
        <position position="166"/>
    </location>
    <ligand>
        <name>glyoxylate</name>
        <dbReference type="ChEBI" id="CHEBI:36655"/>
    </ligand>
</feature>
<dbReference type="InterPro" id="IPR037396">
    <property type="entry name" value="FMN_HAD"/>
</dbReference>
<reference evidence="10" key="1">
    <citation type="submission" date="2016-10" db="EMBL/GenBank/DDBJ databases">
        <authorList>
            <person name="Varghese N."/>
            <person name="Submissions S."/>
        </authorList>
    </citation>
    <scope>NUCLEOTIDE SEQUENCE [LARGE SCALE GENOMIC DNA]</scope>
    <source>
        <strain evidence="10">DSM 18887</strain>
    </source>
</reference>
<feature type="binding site" evidence="7">
    <location>
        <begin position="327"/>
        <end position="328"/>
    </location>
    <ligand>
        <name>FMN</name>
        <dbReference type="ChEBI" id="CHEBI:58210"/>
    </ligand>
</feature>
<evidence type="ECO:0000259" key="8">
    <source>
        <dbReference type="PROSITE" id="PS51349"/>
    </source>
</evidence>
<evidence type="ECO:0000256" key="6">
    <source>
        <dbReference type="PIRSR" id="PIRSR000138-1"/>
    </source>
</evidence>
<dbReference type="GO" id="GO:0009060">
    <property type="term" value="P:aerobic respiration"/>
    <property type="evidence" value="ECO:0007669"/>
    <property type="project" value="TreeGrafter"/>
</dbReference>
<gene>
    <name evidence="9" type="ORF">SAMN03080615_02842</name>
</gene>
<dbReference type="GO" id="GO:0004459">
    <property type="term" value="F:L-lactate dehydrogenase (NAD+) activity"/>
    <property type="evidence" value="ECO:0007669"/>
    <property type="project" value="TreeGrafter"/>
</dbReference>
<feature type="domain" description="FMN hydroxy acid dehydrogenase" evidence="8">
    <location>
        <begin position="1"/>
        <end position="377"/>
    </location>
</feature>
<evidence type="ECO:0000256" key="2">
    <source>
        <dbReference type="ARBA" id="ARBA00022630"/>
    </source>
</evidence>
<dbReference type="EMBL" id="FOGB01000008">
    <property type="protein sequence ID" value="SEQ81075.1"/>
    <property type="molecule type" value="Genomic_DNA"/>
</dbReference>